<dbReference type="CDD" id="cd00096">
    <property type="entry name" value="Ig"/>
    <property type="match status" value="1"/>
</dbReference>
<evidence type="ECO:0000256" key="3">
    <source>
        <dbReference type="ARBA" id="ARBA00022692"/>
    </source>
</evidence>
<dbReference type="SUPFAM" id="SSF52058">
    <property type="entry name" value="L domain-like"/>
    <property type="match status" value="1"/>
</dbReference>
<evidence type="ECO:0000313" key="10">
    <source>
        <dbReference type="WBParaSite" id="MCU_006559-RA"/>
    </source>
</evidence>
<keyword evidence="2" id="KW-0433">Leucine-rich repeat</keyword>
<keyword evidence="6" id="KW-1133">Transmembrane helix</keyword>
<dbReference type="WBParaSite" id="MCU_006559-RA">
    <property type="protein sequence ID" value="MCU_006559-RA"/>
    <property type="gene ID" value="MCU_006559"/>
</dbReference>
<dbReference type="InterPro" id="IPR036179">
    <property type="entry name" value="Ig-like_dom_sf"/>
</dbReference>
<dbReference type="AlphaFoldDB" id="A0A5K3FA63"/>
<dbReference type="Pfam" id="PF13855">
    <property type="entry name" value="LRR_8"/>
    <property type="match status" value="1"/>
</dbReference>
<dbReference type="InterPro" id="IPR050541">
    <property type="entry name" value="LRR_TM_domain-containing"/>
</dbReference>
<keyword evidence="5" id="KW-0677">Repeat</keyword>
<dbReference type="InterPro" id="IPR032675">
    <property type="entry name" value="LRR_dom_sf"/>
</dbReference>
<evidence type="ECO:0000256" key="4">
    <source>
        <dbReference type="ARBA" id="ARBA00022729"/>
    </source>
</evidence>
<keyword evidence="3" id="KW-0812">Transmembrane</keyword>
<dbReference type="SMART" id="SM00369">
    <property type="entry name" value="LRR_TYP"/>
    <property type="match status" value="2"/>
</dbReference>
<evidence type="ECO:0000256" key="6">
    <source>
        <dbReference type="ARBA" id="ARBA00022989"/>
    </source>
</evidence>
<feature type="domain" description="Ig-like" evidence="9">
    <location>
        <begin position="299"/>
        <end position="406"/>
    </location>
</feature>
<dbReference type="PANTHER" id="PTHR24369:SF210">
    <property type="entry name" value="CHAOPTIN-RELATED"/>
    <property type="match status" value="1"/>
</dbReference>
<protein>
    <submittedName>
        <fullName evidence="10">Ig-like domain-containing protein</fullName>
    </submittedName>
</protein>
<keyword evidence="8" id="KW-1015">Disulfide bond</keyword>
<proteinExistence type="predicted"/>
<evidence type="ECO:0000256" key="2">
    <source>
        <dbReference type="ARBA" id="ARBA00022614"/>
    </source>
</evidence>
<organism evidence="10">
    <name type="scientific">Mesocestoides corti</name>
    <name type="common">Flatworm</name>
    <dbReference type="NCBI Taxonomy" id="53468"/>
    <lineage>
        <taxon>Eukaryota</taxon>
        <taxon>Metazoa</taxon>
        <taxon>Spiralia</taxon>
        <taxon>Lophotrochozoa</taxon>
        <taxon>Platyhelminthes</taxon>
        <taxon>Cestoda</taxon>
        <taxon>Eucestoda</taxon>
        <taxon>Cyclophyllidea</taxon>
        <taxon>Mesocestoididae</taxon>
        <taxon>Mesocestoides</taxon>
    </lineage>
</organism>
<evidence type="ECO:0000256" key="1">
    <source>
        <dbReference type="ARBA" id="ARBA00004167"/>
    </source>
</evidence>
<evidence type="ECO:0000259" key="9">
    <source>
        <dbReference type="PROSITE" id="PS50835"/>
    </source>
</evidence>
<keyword evidence="7" id="KW-0472">Membrane</keyword>
<name>A0A5K3FA63_MESCO</name>
<dbReference type="SUPFAM" id="SSF48726">
    <property type="entry name" value="Immunoglobulin"/>
    <property type="match status" value="1"/>
</dbReference>
<dbReference type="PANTHER" id="PTHR24369">
    <property type="entry name" value="ANTIGEN BSP, PUTATIVE-RELATED"/>
    <property type="match status" value="1"/>
</dbReference>
<keyword evidence="4" id="KW-0732">Signal</keyword>
<dbReference type="GO" id="GO:0005886">
    <property type="term" value="C:plasma membrane"/>
    <property type="evidence" value="ECO:0007669"/>
    <property type="project" value="TreeGrafter"/>
</dbReference>
<dbReference type="Gene3D" id="2.60.40.10">
    <property type="entry name" value="Immunoglobulins"/>
    <property type="match status" value="1"/>
</dbReference>
<dbReference type="Pfam" id="PF07679">
    <property type="entry name" value="I-set"/>
    <property type="match status" value="1"/>
</dbReference>
<reference evidence="10" key="1">
    <citation type="submission" date="2019-11" db="UniProtKB">
        <authorList>
            <consortium name="WormBaseParasite"/>
        </authorList>
    </citation>
    <scope>IDENTIFICATION</scope>
</reference>
<accession>A0A5K3FA63</accession>
<dbReference type="SMART" id="SM00082">
    <property type="entry name" value="LRRCT"/>
    <property type="match status" value="1"/>
</dbReference>
<dbReference type="InterPro" id="IPR013783">
    <property type="entry name" value="Ig-like_fold"/>
</dbReference>
<dbReference type="PROSITE" id="PS50835">
    <property type="entry name" value="IG_LIKE"/>
    <property type="match status" value="1"/>
</dbReference>
<dbReference type="Gene3D" id="3.80.10.10">
    <property type="entry name" value="Ribonuclease Inhibitor"/>
    <property type="match status" value="2"/>
</dbReference>
<dbReference type="InterPro" id="IPR003591">
    <property type="entry name" value="Leu-rich_rpt_typical-subtyp"/>
</dbReference>
<dbReference type="InterPro" id="IPR013098">
    <property type="entry name" value="Ig_I-set"/>
</dbReference>
<dbReference type="InterPro" id="IPR001611">
    <property type="entry name" value="Leu-rich_rpt"/>
</dbReference>
<dbReference type="PROSITE" id="PS51450">
    <property type="entry name" value="LRR"/>
    <property type="match status" value="1"/>
</dbReference>
<dbReference type="Pfam" id="PF00560">
    <property type="entry name" value="LRR_1"/>
    <property type="match status" value="1"/>
</dbReference>
<evidence type="ECO:0000256" key="7">
    <source>
        <dbReference type="ARBA" id="ARBA00023136"/>
    </source>
</evidence>
<evidence type="ECO:0000256" key="8">
    <source>
        <dbReference type="ARBA" id="ARBA00023157"/>
    </source>
</evidence>
<sequence>MLTVTVQIPHVCPDPGDTFSFCLMLVKCIPCFSDDFLPTVLAFIVIPFMEVASICPPQVDIHVFNCSRSGLADVPRRAHSETLTVDLSQNQLAILHEDSFAEYHRLSKLILDYNQIYKITDRAMNSLSLTLEYLSLRGNRLSNRISSDFAVSALHKLRNLRFLDLSENPLGVLGTNWLTPLGGTLRTLDLSGLVGETEIQEEAFFGLGHLEELDFSNNGIRSLPEDAFKGIRREKLAKLSLRDNPWHCDCKLLWLRQWLDDLRDRPLAHEQFATGTCSSPAEFDDAPLISLPLNRFQCPPMLQAMHSSAPYYFAQQGTTVHVVPSVGDSITLNCAFVSQPKMLVKWFKNGVLLRPELKRFRHTVSKGTRFASVLTITALKAPGDNGNYTYKSTSTVVNPSVKSEVPCRDDSCTFATSFEVDDVTNSDTCRPVVRTFAPLLTYRDDEKSDGESGDLSIDEESFVEVDKACPVHGIQAKNRTLFCPFHSQQSVFFGMQPSSGAFSSNDALGTRRRWNTLESARRNSGVSMLNDQLEDFAGLVPTQILKVSSSQSEKKMEGEAAKADSDRRQLSTYCRFAYSTADSHELKLVEWEFWKLISICDSALVATTDPSPSVH</sequence>
<comment type="subcellular location">
    <subcellularLocation>
        <location evidence="1">Membrane</location>
        <topology evidence="1">Single-pass membrane protein</topology>
    </subcellularLocation>
</comment>
<dbReference type="InterPro" id="IPR007110">
    <property type="entry name" value="Ig-like_dom"/>
</dbReference>
<dbReference type="InterPro" id="IPR000483">
    <property type="entry name" value="Cys-rich_flank_reg_C"/>
</dbReference>
<evidence type="ECO:0000256" key="5">
    <source>
        <dbReference type="ARBA" id="ARBA00022737"/>
    </source>
</evidence>